<sequence length="203" mass="22807">MSSGSSFRSRTLSYFRNTLPPAIHRLEVLSILTAFIAFFISISHLGKWSHCFTIIAFPITFAYWAIFAMRSSNRCASRPSDEERMRTRERQATLDSQTVIFRQSSPTLREGTNNNTATAVYPSYTTHLLHLTTTFLLAGMWSGGSWVAIATGAQYKKDGDGVALFIMPMFEGIFGYIDALILWAIFGLCLRARIRRSGTPVLE</sequence>
<feature type="transmembrane region" description="Helical" evidence="1">
    <location>
        <begin position="26"/>
        <end position="46"/>
    </location>
</feature>
<name>A0A0C3BL23_SERVB</name>
<dbReference type="EMBL" id="KN824279">
    <property type="protein sequence ID" value="KIM32764.1"/>
    <property type="molecule type" value="Genomic_DNA"/>
</dbReference>
<reference evidence="3" key="2">
    <citation type="submission" date="2015-01" db="EMBL/GenBank/DDBJ databases">
        <title>Evolutionary Origins and Diversification of the Mycorrhizal Mutualists.</title>
        <authorList>
            <consortium name="DOE Joint Genome Institute"/>
            <consortium name="Mycorrhizal Genomics Consortium"/>
            <person name="Kohler A."/>
            <person name="Kuo A."/>
            <person name="Nagy L.G."/>
            <person name="Floudas D."/>
            <person name="Copeland A."/>
            <person name="Barry K.W."/>
            <person name="Cichocki N."/>
            <person name="Veneault-Fourrey C."/>
            <person name="LaButti K."/>
            <person name="Lindquist E.A."/>
            <person name="Lipzen A."/>
            <person name="Lundell T."/>
            <person name="Morin E."/>
            <person name="Murat C."/>
            <person name="Riley R."/>
            <person name="Ohm R."/>
            <person name="Sun H."/>
            <person name="Tunlid A."/>
            <person name="Henrissat B."/>
            <person name="Grigoriev I.V."/>
            <person name="Hibbett D.S."/>
            <person name="Martin F."/>
        </authorList>
    </citation>
    <scope>NUCLEOTIDE SEQUENCE [LARGE SCALE GENOMIC DNA]</scope>
    <source>
        <strain evidence="3">MAFF 305830</strain>
    </source>
</reference>
<protein>
    <submittedName>
        <fullName evidence="2">Uncharacterized protein</fullName>
    </submittedName>
</protein>
<reference evidence="2 3" key="1">
    <citation type="submission" date="2014-04" db="EMBL/GenBank/DDBJ databases">
        <authorList>
            <consortium name="DOE Joint Genome Institute"/>
            <person name="Kuo A."/>
            <person name="Zuccaro A."/>
            <person name="Kohler A."/>
            <person name="Nagy L.G."/>
            <person name="Floudas D."/>
            <person name="Copeland A."/>
            <person name="Barry K.W."/>
            <person name="Cichocki N."/>
            <person name="Veneault-Fourrey C."/>
            <person name="LaButti K."/>
            <person name="Lindquist E.A."/>
            <person name="Lipzen A."/>
            <person name="Lundell T."/>
            <person name="Morin E."/>
            <person name="Murat C."/>
            <person name="Sun H."/>
            <person name="Tunlid A."/>
            <person name="Henrissat B."/>
            <person name="Grigoriev I.V."/>
            <person name="Hibbett D.S."/>
            <person name="Martin F."/>
            <person name="Nordberg H.P."/>
            <person name="Cantor M.N."/>
            <person name="Hua S.X."/>
        </authorList>
    </citation>
    <scope>NUCLEOTIDE SEQUENCE [LARGE SCALE GENOMIC DNA]</scope>
    <source>
        <strain evidence="2 3">MAFF 305830</strain>
    </source>
</reference>
<keyword evidence="1" id="KW-1133">Transmembrane helix</keyword>
<feature type="transmembrane region" description="Helical" evidence="1">
    <location>
        <begin position="52"/>
        <end position="69"/>
    </location>
</feature>
<dbReference type="Proteomes" id="UP000054097">
    <property type="component" value="Unassembled WGS sequence"/>
</dbReference>
<evidence type="ECO:0000313" key="3">
    <source>
        <dbReference type="Proteomes" id="UP000054097"/>
    </source>
</evidence>
<gene>
    <name evidence="2" type="ORF">M408DRAFT_186284</name>
</gene>
<accession>A0A0C3BL23</accession>
<dbReference type="AlphaFoldDB" id="A0A0C3BL23"/>
<dbReference type="HOGENOM" id="CLU_1349629_0_0_1"/>
<keyword evidence="3" id="KW-1185">Reference proteome</keyword>
<proteinExistence type="predicted"/>
<feature type="transmembrane region" description="Helical" evidence="1">
    <location>
        <begin position="161"/>
        <end position="186"/>
    </location>
</feature>
<feature type="transmembrane region" description="Helical" evidence="1">
    <location>
        <begin position="128"/>
        <end position="149"/>
    </location>
</feature>
<organism evidence="2 3">
    <name type="scientific">Serendipita vermifera MAFF 305830</name>
    <dbReference type="NCBI Taxonomy" id="933852"/>
    <lineage>
        <taxon>Eukaryota</taxon>
        <taxon>Fungi</taxon>
        <taxon>Dikarya</taxon>
        <taxon>Basidiomycota</taxon>
        <taxon>Agaricomycotina</taxon>
        <taxon>Agaricomycetes</taxon>
        <taxon>Sebacinales</taxon>
        <taxon>Serendipitaceae</taxon>
        <taxon>Serendipita</taxon>
    </lineage>
</organism>
<evidence type="ECO:0000313" key="2">
    <source>
        <dbReference type="EMBL" id="KIM32764.1"/>
    </source>
</evidence>
<keyword evidence="1" id="KW-0812">Transmembrane</keyword>
<evidence type="ECO:0000256" key="1">
    <source>
        <dbReference type="SAM" id="Phobius"/>
    </source>
</evidence>
<keyword evidence="1" id="KW-0472">Membrane</keyword>